<organism evidence="1">
    <name type="scientific">Arundo donax</name>
    <name type="common">Giant reed</name>
    <name type="synonym">Donax arundinaceus</name>
    <dbReference type="NCBI Taxonomy" id="35708"/>
    <lineage>
        <taxon>Eukaryota</taxon>
        <taxon>Viridiplantae</taxon>
        <taxon>Streptophyta</taxon>
        <taxon>Embryophyta</taxon>
        <taxon>Tracheophyta</taxon>
        <taxon>Spermatophyta</taxon>
        <taxon>Magnoliopsida</taxon>
        <taxon>Liliopsida</taxon>
        <taxon>Poales</taxon>
        <taxon>Poaceae</taxon>
        <taxon>PACMAD clade</taxon>
        <taxon>Arundinoideae</taxon>
        <taxon>Arundineae</taxon>
        <taxon>Arundo</taxon>
    </lineage>
</organism>
<protein>
    <submittedName>
        <fullName evidence="1">Uncharacterized protein</fullName>
    </submittedName>
</protein>
<dbReference type="EMBL" id="GBRH01180470">
    <property type="protein sequence ID" value="JAE17426.1"/>
    <property type="molecule type" value="Transcribed_RNA"/>
</dbReference>
<proteinExistence type="predicted"/>
<reference evidence="1" key="2">
    <citation type="journal article" date="2015" name="Data Brief">
        <title>Shoot transcriptome of the giant reed, Arundo donax.</title>
        <authorList>
            <person name="Barrero R.A."/>
            <person name="Guerrero F.D."/>
            <person name="Moolhuijzen P."/>
            <person name="Goolsby J.A."/>
            <person name="Tidwell J."/>
            <person name="Bellgard S.E."/>
            <person name="Bellgard M.I."/>
        </authorList>
    </citation>
    <scope>NUCLEOTIDE SEQUENCE</scope>
    <source>
        <tissue evidence="1">Shoot tissue taken approximately 20 cm above the soil surface</tissue>
    </source>
</reference>
<accession>A0A0A9G4F8</accession>
<sequence length="38" mass="4683">MSYMTGLWRPLLNLVDQIEPHQREFLELWVCQVLQYTM</sequence>
<evidence type="ECO:0000313" key="1">
    <source>
        <dbReference type="EMBL" id="JAE17426.1"/>
    </source>
</evidence>
<name>A0A0A9G4F8_ARUDO</name>
<dbReference type="AlphaFoldDB" id="A0A0A9G4F8"/>
<reference evidence="1" key="1">
    <citation type="submission" date="2014-09" db="EMBL/GenBank/DDBJ databases">
        <authorList>
            <person name="Magalhaes I.L.F."/>
            <person name="Oliveira U."/>
            <person name="Santos F.R."/>
            <person name="Vidigal T.H.D.A."/>
            <person name="Brescovit A.D."/>
            <person name="Santos A.J."/>
        </authorList>
    </citation>
    <scope>NUCLEOTIDE SEQUENCE</scope>
    <source>
        <tissue evidence="1">Shoot tissue taken approximately 20 cm above the soil surface</tissue>
    </source>
</reference>